<keyword evidence="2" id="KW-0496">Mitochondrion</keyword>
<evidence type="ECO:0000313" key="3">
    <source>
        <dbReference type="Proteomes" id="UP000734854"/>
    </source>
</evidence>
<dbReference type="EMBL" id="JACMSC010000025">
    <property type="protein sequence ID" value="KAG6467684.1"/>
    <property type="molecule type" value="Genomic_DNA"/>
</dbReference>
<keyword evidence="3" id="KW-1185">Reference proteome</keyword>
<name>A0A8J5ES38_ZINOF</name>
<feature type="region of interest" description="Disordered" evidence="1">
    <location>
        <begin position="1"/>
        <end position="44"/>
    </location>
</feature>
<geneLocation type="mitochondrion" evidence="2"/>
<organism evidence="2 3">
    <name type="scientific">Zingiber officinale</name>
    <name type="common">Ginger</name>
    <name type="synonym">Amomum zingiber</name>
    <dbReference type="NCBI Taxonomy" id="94328"/>
    <lineage>
        <taxon>Eukaryota</taxon>
        <taxon>Viridiplantae</taxon>
        <taxon>Streptophyta</taxon>
        <taxon>Embryophyta</taxon>
        <taxon>Tracheophyta</taxon>
        <taxon>Spermatophyta</taxon>
        <taxon>Magnoliopsida</taxon>
        <taxon>Liliopsida</taxon>
        <taxon>Zingiberales</taxon>
        <taxon>Zingiberaceae</taxon>
        <taxon>Zingiber</taxon>
    </lineage>
</organism>
<comment type="caution">
    <text evidence="2">The sequence shown here is derived from an EMBL/GenBank/DDBJ whole genome shotgun (WGS) entry which is preliminary data.</text>
</comment>
<accession>A0A8J5ES38</accession>
<proteinExistence type="predicted"/>
<protein>
    <submittedName>
        <fullName evidence="2">Uncharacterized protein</fullName>
    </submittedName>
</protein>
<sequence>MSKIPHCSPPWESGPCLSPSVADHPKRPAKHHWLGQPLPDQLPNTTQAHQTALLSLIQDLARTVRQIPTRYAPVRHFVINYSDSSKQRLKIKAVARALLKQGETTFAFSFPSAQLPENNVRLACVKHIASVPSEPGSNSDLDYDWALQW</sequence>
<dbReference type="Proteomes" id="UP000734854">
    <property type="component" value="Unassembled WGS sequence"/>
</dbReference>
<gene>
    <name evidence="2" type="ORF">ZIOFF_074414</name>
</gene>
<dbReference type="AlphaFoldDB" id="A0A8J5ES38"/>
<evidence type="ECO:0000313" key="2">
    <source>
        <dbReference type="EMBL" id="KAG6467684.1"/>
    </source>
</evidence>
<reference evidence="2 3" key="1">
    <citation type="submission" date="2020-08" db="EMBL/GenBank/DDBJ databases">
        <title>Plant Genome Project.</title>
        <authorList>
            <person name="Zhang R.-G."/>
        </authorList>
    </citation>
    <scope>NUCLEOTIDE SEQUENCE [LARGE SCALE GENOMIC DNA]</scope>
    <source>
        <tissue evidence="2">Rhizome</tissue>
    </source>
</reference>
<evidence type="ECO:0000256" key="1">
    <source>
        <dbReference type="SAM" id="MobiDB-lite"/>
    </source>
</evidence>